<feature type="compositionally biased region" description="Polar residues" evidence="3">
    <location>
        <begin position="412"/>
        <end position="423"/>
    </location>
</feature>
<organism evidence="6 7">
    <name type="scientific">Coccomyxa subellipsoidea</name>
    <dbReference type="NCBI Taxonomy" id="248742"/>
    <lineage>
        <taxon>Eukaryota</taxon>
        <taxon>Viridiplantae</taxon>
        <taxon>Chlorophyta</taxon>
        <taxon>core chlorophytes</taxon>
        <taxon>Trebouxiophyceae</taxon>
        <taxon>Trebouxiophyceae incertae sedis</taxon>
        <taxon>Coccomyxaceae</taxon>
        <taxon>Coccomyxa</taxon>
    </lineage>
</organism>
<feature type="domain" description="DNA mismatch repair protein S5" evidence="5">
    <location>
        <begin position="217"/>
        <end position="342"/>
    </location>
</feature>
<comment type="similarity">
    <text evidence="1">Belongs to the DNA mismatch repair MutL/HexB family.</text>
</comment>
<proteinExistence type="inferred from homology"/>
<dbReference type="InterPro" id="IPR042120">
    <property type="entry name" value="MutL_C_dimsub"/>
</dbReference>
<feature type="region of interest" description="Disordered" evidence="3">
    <location>
        <begin position="349"/>
        <end position="532"/>
    </location>
</feature>
<dbReference type="InterPro" id="IPR036890">
    <property type="entry name" value="HATPase_C_sf"/>
</dbReference>
<dbReference type="InterPro" id="IPR014762">
    <property type="entry name" value="DNA_mismatch_repair_CS"/>
</dbReference>
<dbReference type="InterPro" id="IPR020568">
    <property type="entry name" value="Ribosomal_Su5_D2-typ_SF"/>
</dbReference>
<protein>
    <recommendedName>
        <fullName evidence="8">DNA mismatch repair protein MutL</fullName>
    </recommendedName>
</protein>
<name>A0ABR2YW39_9CHLO</name>
<comment type="caution">
    <text evidence="6">The sequence shown here is derived from an EMBL/GenBank/DDBJ whole genome shotgun (WGS) entry which is preliminary data.</text>
</comment>
<dbReference type="PANTHER" id="PTHR10073">
    <property type="entry name" value="DNA MISMATCH REPAIR PROTEIN MLH, PMS, MUTL"/>
    <property type="match status" value="1"/>
</dbReference>
<dbReference type="Proteomes" id="UP001491310">
    <property type="component" value="Unassembled WGS sequence"/>
</dbReference>
<keyword evidence="2" id="KW-0227">DNA damage</keyword>
<sequence length="803" mass="87768">MARPIAAVPAATVHRIASGQVILDLATAVKEILENALDAGATNVEIKLKEYGSELIEVADNGCGISNENYRALTLKYHTSKLTSFADLQELSSFGFRGEALSSLCAVAEVTVSTRTEDSTTGTRISYDKNGSILSTAPIARAKGTTVAVKELFKPLPVRFKELRRHLKREFAKLLTLLQAYAIIATGVRIICTNQVGTGPRTRIISTQGLASMRDNIVTVFGSRTAEALVALDESSTDGISMHGFVSRASASFGKLAGERHYFFLNGRPVNLPKFSKVLMDTYRIYTSCGNTANVRPTAFIDIRLPKDSYDINVTPDKRKALIHQEQSLLEAFQKALVRMWEPAAVTLPPPSRQAEAEPASSHGDTADSQELSDDEAPEAPDDTQQPTPPTAPGGRSRSPLNGGLGSFARGDTTTGDQYTHSGARSHRGRHQMGSVRSTQPLLTAFLVPERGNDRGPRRSPAPSNSGDATSGDASDRQTLSSAEDSPTIKDVDLSADSPTMRNCPSPTSERAEEELRSMSAPEPAQVPSLERKTLDACSELDTFNEEVRVCMDPDERSASYKRRRVSEPLATSVHLDLNAICSAWRSRHTAEDSEQDGRCQYSAASLKEGEPHDAGDAASFELERIFQKSDFARMEAIGQFNLGFILAKLGKELFIVDQHAADEKYNFERLQQITRLNRQPLLRPQPLNLTPAEAVLLKDKMNIFHTNGFDFKEDDQGHFLLTAVPFSKDTVFGIQDVQELLHLIISGNPATFQMSSQSVSSSNDLSAQPTKVVRPSSVRAMLAMRACRRSSFLLDTMISRMA</sequence>
<feature type="compositionally biased region" description="Polar residues" evidence="3">
    <location>
        <begin position="462"/>
        <end position="485"/>
    </location>
</feature>
<dbReference type="InterPro" id="IPR014790">
    <property type="entry name" value="MutL_C"/>
</dbReference>
<dbReference type="SMART" id="SM01340">
    <property type="entry name" value="DNA_mis_repair"/>
    <property type="match status" value="1"/>
</dbReference>
<dbReference type="CDD" id="cd16926">
    <property type="entry name" value="HATPase_MutL-MLH-PMS-like"/>
    <property type="match status" value="1"/>
</dbReference>
<dbReference type="Gene3D" id="3.30.565.10">
    <property type="entry name" value="Histidine kinase-like ATPase, C-terminal domain"/>
    <property type="match status" value="1"/>
</dbReference>
<evidence type="ECO:0000313" key="7">
    <source>
        <dbReference type="Proteomes" id="UP001491310"/>
    </source>
</evidence>
<evidence type="ECO:0000259" key="5">
    <source>
        <dbReference type="SMART" id="SM01340"/>
    </source>
</evidence>
<reference evidence="6 7" key="1">
    <citation type="journal article" date="2024" name="Nat. Commun.">
        <title>Phylogenomics reveals the evolutionary origins of lichenization in chlorophyte algae.</title>
        <authorList>
            <person name="Puginier C."/>
            <person name="Libourel C."/>
            <person name="Otte J."/>
            <person name="Skaloud P."/>
            <person name="Haon M."/>
            <person name="Grisel S."/>
            <person name="Petersen M."/>
            <person name="Berrin J.G."/>
            <person name="Delaux P.M."/>
            <person name="Dal Grande F."/>
            <person name="Keller J."/>
        </authorList>
    </citation>
    <scope>NUCLEOTIDE SEQUENCE [LARGE SCALE GENOMIC DNA]</scope>
    <source>
        <strain evidence="6 7">SAG 216-7</strain>
    </source>
</reference>
<dbReference type="InterPro" id="IPR014721">
    <property type="entry name" value="Ribsml_uS5_D2-typ_fold_subgr"/>
</dbReference>
<dbReference type="Gene3D" id="3.30.230.10">
    <property type="match status" value="1"/>
</dbReference>
<evidence type="ECO:0000256" key="2">
    <source>
        <dbReference type="ARBA" id="ARBA00022763"/>
    </source>
</evidence>
<feature type="compositionally biased region" description="Acidic residues" evidence="3">
    <location>
        <begin position="371"/>
        <end position="382"/>
    </location>
</feature>
<dbReference type="SUPFAM" id="SSF54211">
    <property type="entry name" value="Ribosomal protein S5 domain 2-like"/>
    <property type="match status" value="1"/>
</dbReference>
<dbReference type="PANTHER" id="PTHR10073:SF52">
    <property type="entry name" value="MISMATCH REPAIR ENDONUCLEASE PMS2"/>
    <property type="match status" value="1"/>
</dbReference>
<dbReference type="InterPro" id="IPR037198">
    <property type="entry name" value="MutL_C_sf"/>
</dbReference>
<dbReference type="Pfam" id="PF13589">
    <property type="entry name" value="HATPase_c_3"/>
    <property type="match status" value="1"/>
</dbReference>
<dbReference type="SMART" id="SM00853">
    <property type="entry name" value="MutL_C"/>
    <property type="match status" value="1"/>
</dbReference>
<dbReference type="PROSITE" id="PS00058">
    <property type="entry name" value="DNA_MISMATCH_REPAIR_1"/>
    <property type="match status" value="1"/>
</dbReference>
<feature type="compositionally biased region" description="Polar residues" evidence="3">
    <location>
        <begin position="497"/>
        <end position="509"/>
    </location>
</feature>
<keyword evidence="7" id="KW-1185">Reference proteome</keyword>
<evidence type="ECO:0000256" key="3">
    <source>
        <dbReference type="SAM" id="MobiDB-lite"/>
    </source>
</evidence>
<evidence type="ECO:0000256" key="1">
    <source>
        <dbReference type="ARBA" id="ARBA00006082"/>
    </source>
</evidence>
<dbReference type="Pfam" id="PF01119">
    <property type="entry name" value="DNA_mis_repair"/>
    <property type="match status" value="1"/>
</dbReference>
<dbReference type="CDD" id="cd03484">
    <property type="entry name" value="MutL_Trans_hPMS_2_like"/>
    <property type="match status" value="1"/>
</dbReference>
<dbReference type="SUPFAM" id="SSF118116">
    <property type="entry name" value="DNA mismatch repair protein MutL"/>
    <property type="match status" value="1"/>
</dbReference>
<feature type="domain" description="MutL C-terminal dimerisation" evidence="4">
    <location>
        <begin position="637"/>
        <end position="798"/>
    </location>
</feature>
<evidence type="ECO:0008006" key="8">
    <source>
        <dbReference type="Google" id="ProtNLM"/>
    </source>
</evidence>
<dbReference type="NCBIfam" id="TIGR00585">
    <property type="entry name" value="mutl"/>
    <property type="match status" value="1"/>
</dbReference>
<accession>A0ABR2YW39</accession>
<dbReference type="Pfam" id="PF08676">
    <property type="entry name" value="MutL_C"/>
    <property type="match status" value="1"/>
</dbReference>
<evidence type="ECO:0000313" key="6">
    <source>
        <dbReference type="EMBL" id="KAK9915857.1"/>
    </source>
</evidence>
<dbReference type="InterPro" id="IPR002099">
    <property type="entry name" value="MutL/Mlh/PMS"/>
</dbReference>
<dbReference type="SUPFAM" id="SSF55874">
    <property type="entry name" value="ATPase domain of HSP90 chaperone/DNA topoisomerase II/histidine kinase"/>
    <property type="match status" value="1"/>
</dbReference>
<dbReference type="InterPro" id="IPR038973">
    <property type="entry name" value="MutL/Mlh/Pms-like"/>
</dbReference>
<dbReference type="InterPro" id="IPR013507">
    <property type="entry name" value="DNA_mismatch_S5_2-like"/>
</dbReference>
<dbReference type="EMBL" id="JALJOT010000004">
    <property type="protein sequence ID" value="KAK9915857.1"/>
    <property type="molecule type" value="Genomic_DNA"/>
</dbReference>
<gene>
    <name evidence="6" type="ORF">WJX75_005272</name>
</gene>
<evidence type="ECO:0000259" key="4">
    <source>
        <dbReference type="SMART" id="SM00853"/>
    </source>
</evidence>
<dbReference type="Gene3D" id="3.30.1540.20">
    <property type="entry name" value="MutL, C-terminal domain, dimerisation subdomain"/>
    <property type="match status" value="1"/>
</dbReference>